<feature type="region of interest" description="Disordered" evidence="2">
    <location>
        <begin position="1"/>
        <end position="36"/>
    </location>
</feature>
<organism evidence="3 4">
    <name type="scientific">Aphanomyces astaci</name>
    <name type="common">Crayfish plague agent</name>
    <dbReference type="NCBI Taxonomy" id="112090"/>
    <lineage>
        <taxon>Eukaryota</taxon>
        <taxon>Sar</taxon>
        <taxon>Stramenopiles</taxon>
        <taxon>Oomycota</taxon>
        <taxon>Saprolegniomycetes</taxon>
        <taxon>Saprolegniales</taxon>
        <taxon>Verrucalvaceae</taxon>
        <taxon>Aphanomyces</taxon>
    </lineage>
</organism>
<sequence length="317" mass="34814">MTHARRSLLGGPAEHHQSNHSTSLPLLSPYSHPRQEQSSPVAAVGYLAMYLSEQAKKEHIKHALPLNSPRKGAKLQKLAASPPKPPPRTHKQRERQSYDLADVKLLAGSLNVKDEKRITATFEQHIALAAELHSIRAKVGGYHATIERERARREDLRLHLEHSQSMLPQCQSHKAAQDAQVRVLDDAIAVAAREAAELKRTLAEVNAAAKQLHATTDYTHKCLQSVPSLTIELQDVKHQLDQATSQLVAAKQRLQQSQLQNDTALVELAQQTADESTVRGNCGICTSSSVKAHKPVNTLRSSSRDAHVNTSTGRGVV</sequence>
<evidence type="ECO:0000256" key="2">
    <source>
        <dbReference type="SAM" id="MobiDB-lite"/>
    </source>
</evidence>
<dbReference type="AlphaFoldDB" id="A0A6A5AXP0"/>
<proteinExistence type="predicted"/>
<comment type="caution">
    <text evidence="3">The sequence shown here is derived from an EMBL/GenBank/DDBJ whole genome shotgun (WGS) entry which is preliminary data.</text>
</comment>
<feature type="region of interest" description="Disordered" evidence="2">
    <location>
        <begin position="62"/>
        <end position="97"/>
    </location>
</feature>
<reference evidence="3 4" key="1">
    <citation type="submission" date="2019-06" db="EMBL/GenBank/DDBJ databases">
        <title>Genomics analysis of Aphanomyces spp. identifies a new class of oomycete effector associated with host adaptation.</title>
        <authorList>
            <person name="Gaulin E."/>
        </authorList>
    </citation>
    <scope>NUCLEOTIDE SEQUENCE [LARGE SCALE GENOMIC DNA]</scope>
    <source>
        <strain evidence="3 4">E</strain>
    </source>
</reference>
<feature type="coiled-coil region" evidence="1">
    <location>
        <begin position="188"/>
        <end position="260"/>
    </location>
</feature>
<keyword evidence="1" id="KW-0175">Coiled coil</keyword>
<evidence type="ECO:0000256" key="1">
    <source>
        <dbReference type="SAM" id="Coils"/>
    </source>
</evidence>
<evidence type="ECO:0000313" key="3">
    <source>
        <dbReference type="EMBL" id="KAF0774333.1"/>
    </source>
</evidence>
<name>A0A6A5AXP0_APHAT</name>
<dbReference type="VEuPathDB" id="FungiDB:H257_03503"/>
<dbReference type="Proteomes" id="UP000469452">
    <property type="component" value="Unassembled WGS sequence"/>
</dbReference>
<gene>
    <name evidence="3" type="ORF">AaE_001969</name>
</gene>
<protein>
    <submittedName>
        <fullName evidence="3">Uncharacterized protein</fullName>
    </submittedName>
</protein>
<dbReference type="EMBL" id="VJMI01003996">
    <property type="protein sequence ID" value="KAF0774333.1"/>
    <property type="molecule type" value="Genomic_DNA"/>
</dbReference>
<accession>A0A6A5AXP0</accession>
<evidence type="ECO:0000313" key="4">
    <source>
        <dbReference type="Proteomes" id="UP000469452"/>
    </source>
</evidence>